<dbReference type="AlphaFoldDB" id="A0ABD0JDD7"/>
<evidence type="ECO:0000313" key="1">
    <source>
        <dbReference type="EMBL" id="KAK7471429.1"/>
    </source>
</evidence>
<reference evidence="1 2" key="1">
    <citation type="journal article" date="2023" name="Sci. Data">
        <title>Genome assembly of the Korean intertidal mud-creeper Batillaria attramentaria.</title>
        <authorList>
            <person name="Patra A.K."/>
            <person name="Ho P.T."/>
            <person name="Jun S."/>
            <person name="Lee S.J."/>
            <person name="Kim Y."/>
            <person name="Won Y.J."/>
        </authorList>
    </citation>
    <scope>NUCLEOTIDE SEQUENCE [LARGE SCALE GENOMIC DNA]</scope>
    <source>
        <strain evidence="1">Wonlab-2016</strain>
    </source>
</reference>
<evidence type="ECO:0000313" key="2">
    <source>
        <dbReference type="Proteomes" id="UP001519460"/>
    </source>
</evidence>
<accession>A0ABD0JDD7</accession>
<name>A0ABD0JDD7_9CAEN</name>
<gene>
    <name evidence="1" type="ORF">BaRGS_00035917</name>
</gene>
<protein>
    <submittedName>
        <fullName evidence="1">Uncharacterized protein</fullName>
    </submittedName>
</protein>
<organism evidence="1 2">
    <name type="scientific">Batillaria attramentaria</name>
    <dbReference type="NCBI Taxonomy" id="370345"/>
    <lineage>
        <taxon>Eukaryota</taxon>
        <taxon>Metazoa</taxon>
        <taxon>Spiralia</taxon>
        <taxon>Lophotrochozoa</taxon>
        <taxon>Mollusca</taxon>
        <taxon>Gastropoda</taxon>
        <taxon>Caenogastropoda</taxon>
        <taxon>Sorbeoconcha</taxon>
        <taxon>Cerithioidea</taxon>
        <taxon>Batillariidae</taxon>
        <taxon>Batillaria</taxon>
    </lineage>
</organism>
<proteinExistence type="predicted"/>
<comment type="caution">
    <text evidence="1">The sequence shown here is derived from an EMBL/GenBank/DDBJ whole genome shotgun (WGS) entry which is preliminary data.</text>
</comment>
<keyword evidence="2" id="KW-1185">Reference proteome</keyword>
<dbReference type="EMBL" id="JACVVK020000493">
    <property type="protein sequence ID" value="KAK7471429.1"/>
    <property type="molecule type" value="Genomic_DNA"/>
</dbReference>
<sequence length="85" mass="9690">MEEIKRTKYRVSHRSSNNTRFLQEPAARFHWRKRDRTCVNMKQTTDLIEIVIDHGKAYFGTAVLSLEVLLQSDDAGTISPPTAAA</sequence>
<dbReference type="Proteomes" id="UP001519460">
    <property type="component" value="Unassembled WGS sequence"/>
</dbReference>